<evidence type="ECO:0000256" key="1">
    <source>
        <dbReference type="ARBA" id="ARBA00011009"/>
    </source>
</evidence>
<feature type="domain" description="Glycerol-3-phosphate dehydrogenase NAD-dependent N-terminal" evidence="10">
    <location>
        <begin position="7"/>
        <end position="159"/>
    </location>
</feature>
<reference evidence="12 13" key="1">
    <citation type="submission" date="2022-04" db="EMBL/GenBank/DDBJ databases">
        <authorList>
            <person name="Grouzdev D.S."/>
            <person name="Pantiukh K.S."/>
            <person name="Krutkina M.S."/>
        </authorList>
    </citation>
    <scope>NUCLEOTIDE SEQUENCE [LARGE SCALE GENOMIC DNA]</scope>
    <source>
        <strain evidence="12 13">6x-1</strain>
    </source>
</reference>
<dbReference type="EMBL" id="JALKCH010000011">
    <property type="protein sequence ID" value="MCK0198482.1"/>
    <property type="molecule type" value="Genomic_DNA"/>
</dbReference>
<keyword evidence="7 8" id="KW-0520">NAD</keyword>
<evidence type="ECO:0000256" key="6">
    <source>
        <dbReference type="ARBA" id="ARBA00023264"/>
    </source>
</evidence>
<evidence type="ECO:0000256" key="8">
    <source>
        <dbReference type="RuleBase" id="RU000437"/>
    </source>
</evidence>
<feature type="binding site" evidence="7">
    <location>
        <position position="255"/>
    </location>
    <ligand>
        <name>sn-glycerol 3-phosphate</name>
        <dbReference type="ChEBI" id="CHEBI:57597"/>
    </ligand>
</feature>
<dbReference type="PROSITE" id="PS00957">
    <property type="entry name" value="NAD_G3PDH"/>
    <property type="match status" value="1"/>
</dbReference>
<keyword evidence="7" id="KW-0963">Cytoplasm</keyword>
<dbReference type="Pfam" id="PF07479">
    <property type="entry name" value="NAD_Gly3P_dh_C"/>
    <property type="match status" value="1"/>
</dbReference>
<comment type="subcellular location">
    <subcellularLocation>
        <location evidence="7">Cytoplasm</location>
    </subcellularLocation>
</comment>
<feature type="binding site" evidence="7">
    <location>
        <position position="273"/>
    </location>
    <ligand>
        <name>NADPH</name>
        <dbReference type="ChEBI" id="CHEBI:57783"/>
    </ligand>
</feature>
<dbReference type="SUPFAM" id="SSF48179">
    <property type="entry name" value="6-phosphogluconate dehydrogenase C-terminal domain-like"/>
    <property type="match status" value="1"/>
</dbReference>
<keyword evidence="5 7" id="KW-0594">Phospholipid biosynthesis</keyword>
<feature type="binding site" evidence="7">
    <location>
        <position position="191"/>
    </location>
    <ligand>
        <name>sn-glycerol 3-phosphate</name>
        <dbReference type="ChEBI" id="CHEBI:57597"/>
    </ligand>
</feature>
<dbReference type="NCBIfam" id="NF000942">
    <property type="entry name" value="PRK00094.1-4"/>
    <property type="match status" value="1"/>
</dbReference>
<feature type="binding site" evidence="7">
    <location>
        <position position="108"/>
    </location>
    <ligand>
        <name>sn-glycerol 3-phosphate</name>
        <dbReference type="ChEBI" id="CHEBI:57597"/>
    </ligand>
</feature>
<evidence type="ECO:0000256" key="2">
    <source>
        <dbReference type="ARBA" id="ARBA00022516"/>
    </source>
</evidence>
<dbReference type="PIRSF" id="PIRSF000114">
    <property type="entry name" value="Glycerol-3-P_dh"/>
    <property type="match status" value="1"/>
</dbReference>
<name>A0ABT0DFG7_9HYPH</name>
<feature type="binding site" evidence="7">
    <location>
        <position position="244"/>
    </location>
    <ligand>
        <name>sn-glycerol 3-phosphate</name>
        <dbReference type="ChEBI" id="CHEBI:57597"/>
    </ligand>
</feature>
<dbReference type="PRINTS" id="PR00077">
    <property type="entry name" value="GPDHDRGNASE"/>
</dbReference>
<comment type="function">
    <text evidence="7">Catalyzes the reduction of the glycolytic intermediate dihydroxyacetone phosphate (DHAP) to sn-glycerol 3-phosphate (G3P), the key precursor for phospholipid synthesis.</text>
</comment>
<keyword evidence="6 7" id="KW-1208">Phospholipid metabolism</keyword>
<dbReference type="InterPro" id="IPR011128">
    <property type="entry name" value="G3P_DH_NAD-dep_N"/>
</dbReference>
<comment type="caution">
    <text evidence="12">The sequence shown here is derived from an EMBL/GenBank/DDBJ whole genome shotgun (WGS) entry which is preliminary data.</text>
</comment>
<dbReference type="Gene3D" id="1.10.1040.10">
    <property type="entry name" value="N-(1-d-carboxylethyl)-l-norvaline Dehydrogenase, domain 2"/>
    <property type="match status" value="1"/>
</dbReference>
<feature type="domain" description="Glycerol-3-phosphate dehydrogenase NAD-dependent C-terminal" evidence="11">
    <location>
        <begin position="180"/>
        <end position="314"/>
    </location>
</feature>
<dbReference type="RefSeq" id="WP_247030378.1">
    <property type="nucleotide sequence ID" value="NZ_JALKCH010000011.1"/>
</dbReference>
<evidence type="ECO:0000259" key="10">
    <source>
        <dbReference type="Pfam" id="PF01210"/>
    </source>
</evidence>
<feature type="active site" description="Proton acceptor" evidence="7">
    <location>
        <position position="191"/>
    </location>
</feature>
<keyword evidence="3 7" id="KW-0560">Oxidoreductase</keyword>
<evidence type="ECO:0000256" key="9">
    <source>
        <dbReference type="RuleBase" id="RU000439"/>
    </source>
</evidence>
<keyword evidence="7" id="KW-0547">Nucleotide-binding</keyword>
<dbReference type="Gene3D" id="3.40.50.720">
    <property type="entry name" value="NAD(P)-binding Rossmann-like Domain"/>
    <property type="match status" value="1"/>
</dbReference>
<feature type="binding site" evidence="7">
    <location>
        <position position="15"/>
    </location>
    <ligand>
        <name>NADPH</name>
        <dbReference type="ChEBI" id="CHEBI:57783"/>
    </ligand>
</feature>
<dbReference type="Proteomes" id="UP001203284">
    <property type="component" value="Unassembled WGS sequence"/>
</dbReference>
<comment type="pathway">
    <text evidence="7">Membrane lipid metabolism; glycerophospholipid metabolism.</text>
</comment>
<evidence type="ECO:0000256" key="7">
    <source>
        <dbReference type="HAMAP-Rule" id="MF_00394"/>
    </source>
</evidence>
<feature type="binding site" evidence="7">
    <location>
        <position position="255"/>
    </location>
    <ligand>
        <name>NADPH</name>
        <dbReference type="ChEBI" id="CHEBI:57783"/>
    </ligand>
</feature>
<keyword evidence="2 7" id="KW-0444">Lipid biosynthesis</keyword>
<feature type="binding site" evidence="7">
    <location>
        <position position="35"/>
    </location>
    <ligand>
        <name>NADPH</name>
        <dbReference type="ChEBI" id="CHEBI:57783"/>
    </ligand>
</feature>
<comment type="catalytic activity">
    <reaction evidence="7 9">
        <text>sn-glycerol 3-phosphate + NADP(+) = dihydroxyacetone phosphate + NADPH + H(+)</text>
        <dbReference type="Rhea" id="RHEA:11096"/>
        <dbReference type="ChEBI" id="CHEBI:15378"/>
        <dbReference type="ChEBI" id="CHEBI:57597"/>
        <dbReference type="ChEBI" id="CHEBI:57642"/>
        <dbReference type="ChEBI" id="CHEBI:57783"/>
        <dbReference type="ChEBI" id="CHEBI:58349"/>
        <dbReference type="EC" id="1.1.1.94"/>
    </reaction>
</comment>
<dbReference type="InterPro" id="IPR006168">
    <property type="entry name" value="G3P_DH_NAD-dep"/>
</dbReference>
<protein>
    <recommendedName>
        <fullName evidence="7">Glycerol-3-phosphate dehydrogenase [NAD(P)+]</fullName>
        <ecNumber evidence="7">1.1.1.94</ecNumber>
    </recommendedName>
    <alternativeName>
        <fullName evidence="7">NAD(P)(+)-dependent glycerol-3-phosphate dehydrogenase</fullName>
    </alternativeName>
    <alternativeName>
        <fullName evidence="7">NAD(P)H-dependent dihydroxyacetone-phosphate reductase</fullName>
    </alternativeName>
</protein>
<feature type="binding site" evidence="7">
    <location>
        <position position="138"/>
    </location>
    <ligand>
        <name>sn-glycerol 3-phosphate</name>
        <dbReference type="ChEBI" id="CHEBI:57597"/>
    </ligand>
</feature>
<evidence type="ECO:0000313" key="12">
    <source>
        <dbReference type="EMBL" id="MCK0198482.1"/>
    </source>
</evidence>
<keyword evidence="7" id="KW-0521">NADP</keyword>
<gene>
    <name evidence="7" type="primary">gpsA</name>
    <name evidence="12" type="ORF">MWN34_16335</name>
</gene>
<evidence type="ECO:0000256" key="3">
    <source>
        <dbReference type="ARBA" id="ARBA00023002"/>
    </source>
</evidence>
<comment type="catalytic activity">
    <reaction evidence="7">
        <text>sn-glycerol 3-phosphate + NAD(+) = dihydroxyacetone phosphate + NADH + H(+)</text>
        <dbReference type="Rhea" id="RHEA:11092"/>
        <dbReference type="ChEBI" id="CHEBI:15378"/>
        <dbReference type="ChEBI" id="CHEBI:57540"/>
        <dbReference type="ChEBI" id="CHEBI:57597"/>
        <dbReference type="ChEBI" id="CHEBI:57642"/>
        <dbReference type="ChEBI" id="CHEBI:57945"/>
        <dbReference type="EC" id="1.1.1.94"/>
    </reaction>
</comment>
<keyword evidence="4 7" id="KW-0443">Lipid metabolism</keyword>
<feature type="binding site" evidence="7">
    <location>
        <position position="140"/>
    </location>
    <ligand>
        <name>NADPH</name>
        <dbReference type="ChEBI" id="CHEBI:57783"/>
    </ligand>
</feature>
<comment type="similarity">
    <text evidence="1 7 8">Belongs to the NAD-dependent glycerol-3-phosphate dehydrogenase family.</text>
</comment>
<keyword evidence="13" id="KW-1185">Reference proteome</keyword>
<dbReference type="PANTHER" id="PTHR11728:SF1">
    <property type="entry name" value="GLYCEROL-3-PHOSPHATE DEHYDROGENASE [NAD(+)] 2, CHLOROPLASTIC"/>
    <property type="match status" value="1"/>
</dbReference>
<dbReference type="SUPFAM" id="SSF51735">
    <property type="entry name" value="NAD(P)-binding Rossmann-fold domains"/>
    <property type="match status" value="1"/>
</dbReference>
<dbReference type="Pfam" id="PF01210">
    <property type="entry name" value="NAD_Gly3P_dh_N"/>
    <property type="match status" value="1"/>
</dbReference>
<feature type="binding site" evidence="7">
    <location>
        <position position="136"/>
    </location>
    <ligand>
        <name>sn-glycerol 3-phosphate</name>
        <dbReference type="ChEBI" id="CHEBI:57597"/>
    </ligand>
</feature>
<dbReference type="HAMAP" id="MF_00394">
    <property type="entry name" value="NAD_Glyc3P_dehydrog"/>
    <property type="match status" value="1"/>
</dbReference>
<dbReference type="InterPro" id="IPR006109">
    <property type="entry name" value="G3P_DH_NAD-dep_C"/>
</dbReference>
<proteinExistence type="inferred from homology"/>
<dbReference type="PANTHER" id="PTHR11728">
    <property type="entry name" value="GLYCEROL-3-PHOSPHATE DEHYDROGENASE"/>
    <property type="match status" value="1"/>
</dbReference>
<evidence type="ECO:0000259" key="11">
    <source>
        <dbReference type="Pfam" id="PF07479"/>
    </source>
</evidence>
<dbReference type="InterPro" id="IPR036291">
    <property type="entry name" value="NAD(P)-bd_dom_sf"/>
</dbReference>
<evidence type="ECO:0000256" key="4">
    <source>
        <dbReference type="ARBA" id="ARBA00023098"/>
    </source>
</evidence>
<evidence type="ECO:0000313" key="13">
    <source>
        <dbReference type="Proteomes" id="UP001203284"/>
    </source>
</evidence>
<sequence length="326" mass="32633">MAAINSIGVIGAGAWGTALANAAARAGRPVRLWARDPALVAALAAARVNERYLPGVSLEEAVAVTPDLAEAAACDAVLLAVPAQASREAAGELSSILARGTPLVTCAKGIERTSSLFMTQVLAEACPRAVPAILSGPSFAVDVAAGLPTAVTLAAEDGALARDLAMALGSGAFRLYHTDDVRGVEIGGAAKNVLAIAAGIVAGRGLGASASAALIARGFAELMRFGRAYGARAETLTGLSGLGDLILTASSTQSRNHAFGLALGRGEAPDGKLAEGALTAQVLVRLARERGIDMPLAEAVDQVVSGTCDINAAIGALLARPQKAES</sequence>
<dbReference type="NCBIfam" id="NF000940">
    <property type="entry name" value="PRK00094.1-2"/>
    <property type="match status" value="1"/>
</dbReference>
<feature type="binding site" evidence="7">
    <location>
        <position position="254"/>
    </location>
    <ligand>
        <name>sn-glycerol 3-phosphate</name>
        <dbReference type="ChEBI" id="CHEBI:57597"/>
    </ligand>
</feature>
<dbReference type="EC" id="1.1.1.94" evidence="7"/>
<accession>A0ABT0DFG7</accession>
<comment type="caution">
    <text evidence="7">Lacks conserved residue(s) required for the propagation of feature annotation.</text>
</comment>
<dbReference type="InterPro" id="IPR008927">
    <property type="entry name" value="6-PGluconate_DH-like_C_sf"/>
</dbReference>
<feature type="binding site" evidence="7">
    <location>
        <position position="52"/>
    </location>
    <ligand>
        <name>NADPH</name>
        <dbReference type="ChEBI" id="CHEBI:57783"/>
    </ligand>
</feature>
<feature type="binding site" evidence="7">
    <location>
        <position position="275"/>
    </location>
    <ligand>
        <name>NADPH</name>
        <dbReference type="ChEBI" id="CHEBI:57783"/>
    </ligand>
</feature>
<evidence type="ECO:0000256" key="5">
    <source>
        <dbReference type="ARBA" id="ARBA00023209"/>
    </source>
</evidence>
<feature type="binding site" evidence="7">
    <location>
        <position position="256"/>
    </location>
    <ligand>
        <name>sn-glycerol 3-phosphate</name>
        <dbReference type="ChEBI" id="CHEBI:57597"/>
    </ligand>
</feature>
<organism evidence="12 13">
    <name type="scientific">Ancylobacter crimeensis</name>
    <dbReference type="NCBI Taxonomy" id="2579147"/>
    <lineage>
        <taxon>Bacteria</taxon>
        <taxon>Pseudomonadati</taxon>
        <taxon>Pseudomonadota</taxon>
        <taxon>Alphaproteobacteria</taxon>
        <taxon>Hyphomicrobiales</taxon>
        <taxon>Xanthobacteraceae</taxon>
        <taxon>Ancylobacter</taxon>
    </lineage>
</organism>
<feature type="binding site" evidence="7">
    <location>
        <position position="108"/>
    </location>
    <ligand>
        <name>NADPH</name>
        <dbReference type="ChEBI" id="CHEBI:57783"/>
    </ligand>
</feature>
<dbReference type="InterPro" id="IPR013328">
    <property type="entry name" value="6PGD_dom2"/>
</dbReference>